<dbReference type="InterPro" id="IPR013249">
    <property type="entry name" value="RNA_pol_sigma70_r4_t2"/>
</dbReference>
<dbReference type="PANTHER" id="PTHR43133:SF8">
    <property type="entry name" value="RNA POLYMERASE SIGMA FACTOR HI_1459-RELATED"/>
    <property type="match status" value="1"/>
</dbReference>
<comment type="similarity">
    <text evidence="1">Belongs to the sigma-70 factor family. ECF subfamily.</text>
</comment>
<reference evidence="7" key="1">
    <citation type="submission" date="2021-10" db="EMBL/GenBank/DDBJ databases">
        <title>Streptomyces nigrumlapis sp.nov.,an antimicrobial producing actinobacterium isolated from Black Gobi rocks.</title>
        <authorList>
            <person name="Wen Y."/>
            <person name="Zhang W."/>
            <person name="Liu X.G."/>
        </authorList>
    </citation>
    <scope>NUCLEOTIDE SEQUENCE</scope>
    <source>
        <strain evidence="7">ST13-2-2</strain>
    </source>
</reference>
<evidence type="ECO:0000256" key="1">
    <source>
        <dbReference type="ARBA" id="ARBA00010641"/>
    </source>
</evidence>
<dbReference type="RefSeq" id="WP_248861449.1">
    <property type="nucleotide sequence ID" value="NZ_CP086322.1"/>
</dbReference>
<dbReference type="InterPro" id="IPR039425">
    <property type="entry name" value="RNA_pol_sigma-70-like"/>
</dbReference>
<dbReference type="PANTHER" id="PTHR43133">
    <property type="entry name" value="RNA POLYMERASE ECF-TYPE SIGMA FACTO"/>
    <property type="match status" value="1"/>
</dbReference>
<dbReference type="EMBL" id="CP086322">
    <property type="protein sequence ID" value="UQA90689.1"/>
    <property type="molecule type" value="Genomic_DNA"/>
</dbReference>
<evidence type="ECO:0000256" key="3">
    <source>
        <dbReference type="ARBA" id="ARBA00023082"/>
    </source>
</evidence>
<evidence type="ECO:0000259" key="6">
    <source>
        <dbReference type="Pfam" id="PF08281"/>
    </source>
</evidence>
<evidence type="ECO:0000256" key="4">
    <source>
        <dbReference type="ARBA" id="ARBA00023125"/>
    </source>
</evidence>
<proteinExistence type="inferred from homology"/>
<dbReference type="SUPFAM" id="SSF88659">
    <property type="entry name" value="Sigma3 and sigma4 domains of RNA polymerase sigma factors"/>
    <property type="match status" value="1"/>
</dbReference>
<keyword evidence="5" id="KW-0804">Transcription</keyword>
<organism evidence="7 8">
    <name type="scientific">Streptomyces halobius</name>
    <dbReference type="NCBI Taxonomy" id="2879846"/>
    <lineage>
        <taxon>Bacteria</taxon>
        <taxon>Bacillati</taxon>
        <taxon>Actinomycetota</taxon>
        <taxon>Actinomycetes</taxon>
        <taxon>Kitasatosporales</taxon>
        <taxon>Streptomycetaceae</taxon>
        <taxon>Streptomyces</taxon>
    </lineage>
</organism>
<keyword evidence="2" id="KW-0805">Transcription regulation</keyword>
<keyword evidence="8" id="KW-1185">Reference proteome</keyword>
<dbReference type="InterPro" id="IPR013324">
    <property type="entry name" value="RNA_pol_sigma_r3/r4-like"/>
</dbReference>
<dbReference type="Pfam" id="PF08281">
    <property type="entry name" value="Sigma70_r4_2"/>
    <property type="match status" value="1"/>
</dbReference>
<protein>
    <submittedName>
        <fullName evidence="7">Sigma-70 family RNA polymerase sigma factor</fullName>
    </submittedName>
</protein>
<evidence type="ECO:0000256" key="5">
    <source>
        <dbReference type="ARBA" id="ARBA00023163"/>
    </source>
</evidence>
<accession>A0ABY4M1E9</accession>
<sequence>MSEEQERPDRTAPSPSVREPQRIPVAFWGFHDRFKRAYRQYAELHLGDERLAGRVVHTVFLNLLQGWARLMEEASPAASAWAHLKEAVDEVLIAQGRDSAMAETAVFHRVARAVLEDARDEFAAMESSIGLYPAIARLPGRQFDVMVLHYVLDCSTAKTASIMGITDATVRSHRLHARNRIACELGLQPDQD</sequence>
<dbReference type="Proteomes" id="UP000830115">
    <property type="component" value="Chromosome"/>
</dbReference>
<name>A0ABY4M1E9_9ACTN</name>
<evidence type="ECO:0000313" key="7">
    <source>
        <dbReference type="EMBL" id="UQA90689.1"/>
    </source>
</evidence>
<keyword evidence="4" id="KW-0238">DNA-binding</keyword>
<dbReference type="Gene3D" id="1.10.10.10">
    <property type="entry name" value="Winged helix-like DNA-binding domain superfamily/Winged helix DNA-binding domain"/>
    <property type="match status" value="1"/>
</dbReference>
<feature type="domain" description="RNA polymerase sigma factor 70 region 4 type 2" evidence="6">
    <location>
        <begin position="134"/>
        <end position="180"/>
    </location>
</feature>
<evidence type="ECO:0000256" key="2">
    <source>
        <dbReference type="ARBA" id="ARBA00023015"/>
    </source>
</evidence>
<gene>
    <name evidence="7" type="ORF">K9S39_01195</name>
</gene>
<keyword evidence="3" id="KW-0731">Sigma factor</keyword>
<evidence type="ECO:0000313" key="8">
    <source>
        <dbReference type="Proteomes" id="UP000830115"/>
    </source>
</evidence>
<dbReference type="InterPro" id="IPR036388">
    <property type="entry name" value="WH-like_DNA-bd_sf"/>
</dbReference>